<evidence type="ECO:0000313" key="1">
    <source>
        <dbReference type="EMBL" id="PYI35466.1"/>
    </source>
</evidence>
<reference evidence="1 2" key="1">
    <citation type="submission" date="2018-02" db="EMBL/GenBank/DDBJ databases">
        <title>The genomes of Aspergillus section Nigri reveals drivers in fungal speciation.</title>
        <authorList>
            <consortium name="DOE Joint Genome Institute"/>
            <person name="Vesth T.C."/>
            <person name="Nybo J."/>
            <person name="Theobald S."/>
            <person name="Brandl J."/>
            <person name="Frisvad J.C."/>
            <person name="Nielsen K.F."/>
            <person name="Lyhne E.K."/>
            <person name="Kogle M.E."/>
            <person name="Kuo A."/>
            <person name="Riley R."/>
            <person name="Clum A."/>
            <person name="Nolan M."/>
            <person name="Lipzen A."/>
            <person name="Salamov A."/>
            <person name="Henrissat B."/>
            <person name="Wiebenga A."/>
            <person name="De vries R.P."/>
            <person name="Grigoriev I.V."/>
            <person name="Mortensen U.H."/>
            <person name="Andersen M.R."/>
            <person name="Baker S.E."/>
        </authorList>
    </citation>
    <scope>NUCLEOTIDE SEQUENCE [LARGE SCALE GENOMIC DNA]</scope>
    <source>
        <strain evidence="1 2">CBS 114.80</strain>
    </source>
</reference>
<keyword evidence="2" id="KW-1185">Reference proteome</keyword>
<dbReference type="Proteomes" id="UP000248817">
    <property type="component" value="Unassembled WGS sequence"/>
</dbReference>
<proteinExistence type="predicted"/>
<evidence type="ECO:0000313" key="2">
    <source>
        <dbReference type="Proteomes" id="UP000248817"/>
    </source>
</evidence>
<name>A0A2V5JGF4_9EURO</name>
<organism evidence="1 2">
    <name type="scientific">Aspergillus indologenus CBS 114.80</name>
    <dbReference type="NCBI Taxonomy" id="1450541"/>
    <lineage>
        <taxon>Eukaryota</taxon>
        <taxon>Fungi</taxon>
        <taxon>Dikarya</taxon>
        <taxon>Ascomycota</taxon>
        <taxon>Pezizomycotina</taxon>
        <taxon>Eurotiomycetes</taxon>
        <taxon>Eurotiomycetidae</taxon>
        <taxon>Eurotiales</taxon>
        <taxon>Aspergillaceae</taxon>
        <taxon>Aspergillus</taxon>
        <taxon>Aspergillus subgen. Circumdati</taxon>
    </lineage>
</organism>
<dbReference type="AlphaFoldDB" id="A0A2V5JGF4"/>
<dbReference type="EMBL" id="KZ825469">
    <property type="protein sequence ID" value="PYI35466.1"/>
    <property type="molecule type" value="Genomic_DNA"/>
</dbReference>
<accession>A0A2V5JGF4</accession>
<sequence length="259" mass="29236">MATPDNPRNRRPAPDGLPLCTDKTPVPFEYWARDATQFERQLLEMPAARDLPVAKAGDISCAYMPSDITQAEKAMEDYDEDISIWQQEVVDWEVNAIRAAVNLPAEKLSELKEDALIQDNTEWQVGYGKPPRRVLLHNWANKVQDQVKSKNYVIPAAKAFTERIETAKKFQAAVVVYEYSTPNTFQISLKSSAMEKALPELMADLPPSITATMNTSEDRVDAEGWVIQDGRKLWSLLIRIRSVSGRQTLPMRQTNASNV</sequence>
<gene>
    <name evidence="1" type="ORF">BP00DRAFT_442637</name>
</gene>
<protein>
    <submittedName>
        <fullName evidence="1">Uncharacterized protein</fullName>
    </submittedName>
</protein>